<dbReference type="PRINTS" id="PR00689">
    <property type="entry name" value="ACOABINDINGP"/>
</dbReference>
<evidence type="ECO:0000256" key="1">
    <source>
        <dbReference type="ARBA" id="ARBA00022737"/>
    </source>
</evidence>
<dbReference type="PANTHER" id="PTHR24119:SF0">
    <property type="entry name" value="ACYL-COA-BINDING DOMAIN-CONTAINING PROTEIN 6"/>
    <property type="match status" value="1"/>
</dbReference>
<feature type="repeat" description="ANK" evidence="4">
    <location>
        <begin position="202"/>
        <end position="232"/>
    </location>
</feature>
<evidence type="ECO:0000256" key="3">
    <source>
        <dbReference type="ARBA" id="ARBA00023121"/>
    </source>
</evidence>
<dbReference type="PANTHER" id="PTHR24119">
    <property type="entry name" value="ACYL-COA-BINDING DOMAIN-CONTAINING PROTEIN 6"/>
    <property type="match status" value="1"/>
</dbReference>
<dbReference type="InterPro" id="IPR014352">
    <property type="entry name" value="FERM/acyl-CoA-bd_prot_sf"/>
</dbReference>
<dbReference type="SUPFAM" id="SSF47027">
    <property type="entry name" value="Acyl-CoA binding protein"/>
    <property type="match status" value="1"/>
</dbReference>
<dbReference type="PROSITE" id="PS50297">
    <property type="entry name" value="ANK_REP_REGION"/>
    <property type="match status" value="2"/>
</dbReference>
<dbReference type="Pfam" id="PF12796">
    <property type="entry name" value="Ank_2"/>
    <property type="match status" value="1"/>
</dbReference>
<keyword evidence="1" id="KW-0677">Repeat</keyword>
<dbReference type="EMBL" id="CP056069">
    <property type="protein sequence ID" value="UVC49494.1"/>
    <property type="molecule type" value="Genomic_DNA"/>
</dbReference>
<evidence type="ECO:0000313" key="6">
    <source>
        <dbReference type="EMBL" id="UVC49494.1"/>
    </source>
</evidence>
<accession>A0A976SIH4</accession>
<dbReference type="InterPro" id="IPR000582">
    <property type="entry name" value="Acyl-CoA-binding_protein"/>
</dbReference>
<name>A0A976SIH4_THEOR</name>
<dbReference type="InterPro" id="IPR035984">
    <property type="entry name" value="Acyl-CoA-binding_sf"/>
</dbReference>
<evidence type="ECO:0000259" key="5">
    <source>
        <dbReference type="PROSITE" id="PS51228"/>
    </source>
</evidence>
<dbReference type="SUPFAM" id="SSF48403">
    <property type="entry name" value="Ankyrin repeat"/>
    <property type="match status" value="1"/>
</dbReference>
<gene>
    <name evidence="6" type="ORF">MACK_003331</name>
</gene>
<dbReference type="PROSITE" id="PS50088">
    <property type="entry name" value="ANK_REPEAT"/>
    <property type="match status" value="2"/>
</dbReference>
<organism evidence="6 7">
    <name type="scientific">Theileria orientalis</name>
    <dbReference type="NCBI Taxonomy" id="68886"/>
    <lineage>
        <taxon>Eukaryota</taxon>
        <taxon>Sar</taxon>
        <taxon>Alveolata</taxon>
        <taxon>Apicomplexa</taxon>
        <taxon>Aconoidasida</taxon>
        <taxon>Piroplasmida</taxon>
        <taxon>Theileriidae</taxon>
        <taxon>Theileria</taxon>
    </lineage>
</organism>
<dbReference type="PRINTS" id="PR01415">
    <property type="entry name" value="ANKYRIN"/>
</dbReference>
<reference evidence="6" key="1">
    <citation type="submission" date="2022-07" db="EMBL/GenBank/DDBJ databases">
        <title>Evaluation of T. orientalis genome assembly methods using nanopore sequencing and analysis of variation between genomes.</title>
        <authorList>
            <person name="Yam J."/>
            <person name="Micallef M.L."/>
            <person name="Liu M."/>
            <person name="Djordjevic S.P."/>
            <person name="Bogema D.R."/>
            <person name="Jenkins C."/>
        </authorList>
    </citation>
    <scope>NUCLEOTIDE SEQUENCE</scope>
    <source>
        <strain evidence="6">Goon Nure</strain>
    </source>
</reference>
<evidence type="ECO:0000256" key="4">
    <source>
        <dbReference type="PROSITE-ProRule" id="PRU00023"/>
    </source>
</evidence>
<dbReference type="Gene3D" id="1.20.80.10">
    <property type="match status" value="1"/>
</dbReference>
<dbReference type="InterPro" id="IPR002110">
    <property type="entry name" value="Ankyrin_rpt"/>
</dbReference>
<feature type="domain" description="ACB" evidence="5">
    <location>
        <begin position="27"/>
        <end position="114"/>
    </location>
</feature>
<keyword evidence="2 4" id="KW-0040">ANK repeat</keyword>
<dbReference type="Pfam" id="PF00887">
    <property type="entry name" value="ACBP"/>
    <property type="match status" value="1"/>
</dbReference>
<dbReference type="Gene3D" id="1.25.40.20">
    <property type="entry name" value="Ankyrin repeat-containing domain"/>
    <property type="match status" value="1"/>
</dbReference>
<dbReference type="InterPro" id="IPR036770">
    <property type="entry name" value="Ankyrin_rpt-contain_sf"/>
</dbReference>
<sequence>MALYSLRSCICDTFDSFLLYLQFGSVPIKEFKDCCVKVSTSRNQGALTEEEFLAFYGLFKQAKFGDCKNENEMLFSEEQILKRESWLNLKGLSRKDAMIKYINLAEKLLGDQNSEMETNSTIHTRGFVLESTENFEHDDFFDLVVEGECDRVVQYLSRNRNLIVVRSPEGLTALHLAADRGNVDMVKCLIEHGANVNCVDDNGDTPLHVAIESQEDDVVKYLVEAGADPKLK</sequence>
<dbReference type="SMART" id="SM00248">
    <property type="entry name" value="ANK"/>
    <property type="match status" value="2"/>
</dbReference>
<feature type="repeat" description="ANK" evidence="4">
    <location>
        <begin position="169"/>
        <end position="201"/>
    </location>
</feature>
<dbReference type="GO" id="GO:0000062">
    <property type="term" value="F:fatty-acyl-CoA binding"/>
    <property type="evidence" value="ECO:0007669"/>
    <property type="project" value="InterPro"/>
</dbReference>
<protein>
    <recommendedName>
        <fullName evidence="5">ACB domain-containing protein</fullName>
    </recommendedName>
</protein>
<proteinExistence type="predicted"/>
<dbReference type="Proteomes" id="UP000244811">
    <property type="component" value="Chromosome 1"/>
</dbReference>
<dbReference type="PROSITE" id="PS51228">
    <property type="entry name" value="ACB_2"/>
    <property type="match status" value="1"/>
</dbReference>
<evidence type="ECO:0000313" key="7">
    <source>
        <dbReference type="Proteomes" id="UP000244811"/>
    </source>
</evidence>
<keyword evidence="3" id="KW-0446">Lipid-binding</keyword>
<evidence type="ECO:0000256" key="2">
    <source>
        <dbReference type="ARBA" id="ARBA00023043"/>
    </source>
</evidence>
<dbReference type="AlphaFoldDB" id="A0A976SIH4"/>